<feature type="domain" description="FAD/NAD(P)-binding" evidence="7">
    <location>
        <begin position="65"/>
        <end position="276"/>
    </location>
</feature>
<dbReference type="RefSeq" id="WP_189116974.1">
    <property type="nucleotide sequence ID" value="NZ_BMRK01000002.1"/>
</dbReference>
<proteinExistence type="inferred from homology"/>
<dbReference type="PRINTS" id="PR00411">
    <property type="entry name" value="PNDRDTASEI"/>
</dbReference>
<gene>
    <name evidence="8" type="ORF">GCM10017579_03000</name>
</gene>
<keyword evidence="9" id="KW-1185">Reference proteome</keyword>
<reference evidence="8" key="1">
    <citation type="journal article" date="2014" name="Int. J. Syst. Evol. Microbiol.">
        <title>Complete genome of a new Firmicutes species belonging to the dominant human colonic microbiota ('Ruminococcus bicirculans') reveals two chromosomes and a selective capacity to utilize plant glucans.</title>
        <authorList>
            <consortium name="NISC Comparative Sequencing Program"/>
            <person name="Wegmann U."/>
            <person name="Louis P."/>
            <person name="Goesmann A."/>
            <person name="Henrissat B."/>
            <person name="Duncan S.H."/>
            <person name="Flint H.J."/>
        </authorList>
    </citation>
    <scope>NUCLEOTIDE SEQUENCE</scope>
    <source>
        <strain evidence="8">VKM Ac-1246</strain>
    </source>
</reference>
<dbReference type="Gene3D" id="3.50.50.60">
    <property type="entry name" value="FAD/NAD(P)-binding domain"/>
    <property type="match status" value="2"/>
</dbReference>
<organism evidence="8 9">
    <name type="scientific">Nocardioides luteus</name>
    <dbReference type="NCBI Taxonomy" id="1844"/>
    <lineage>
        <taxon>Bacteria</taxon>
        <taxon>Bacillati</taxon>
        <taxon>Actinomycetota</taxon>
        <taxon>Actinomycetes</taxon>
        <taxon>Propionibacteriales</taxon>
        <taxon>Nocardioidaceae</taxon>
        <taxon>Nocardioides</taxon>
    </lineage>
</organism>
<keyword evidence="6" id="KW-0560">Oxidoreductase</keyword>
<evidence type="ECO:0000259" key="7">
    <source>
        <dbReference type="Pfam" id="PF07992"/>
    </source>
</evidence>
<dbReference type="InterPro" id="IPR023753">
    <property type="entry name" value="FAD/NAD-binding_dom"/>
</dbReference>
<dbReference type="SUPFAM" id="SSF51905">
    <property type="entry name" value="FAD/NAD(P)-binding domain"/>
    <property type="match status" value="2"/>
</dbReference>
<comment type="cofactor">
    <cofactor evidence="1">
        <name>FAD</name>
        <dbReference type="ChEBI" id="CHEBI:57692"/>
    </cofactor>
</comment>
<evidence type="ECO:0000256" key="4">
    <source>
        <dbReference type="ARBA" id="ARBA00022827"/>
    </source>
</evidence>
<dbReference type="InterPro" id="IPR036188">
    <property type="entry name" value="FAD/NAD-bd_sf"/>
</dbReference>
<dbReference type="InterPro" id="IPR050775">
    <property type="entry name" value="FAD-binding_Monooxygenases"/>
</dbReference>
<dbReference type="EMBL" id="BSEL01000001">
    <property type="protein sequence ID" value="GLJ66264.1"/>
    <property type="molecule type" value="Genomic_DNA"/>
</dbReference>
<dbReference type="PANTHER" id="PTHR43098">
    <property type="entry name" value="L-ORNITHINE N(5)-MONOOXYGENASE-RELATED"/>
    <property type="match status" value="1"/>
</dbReference>
<evidence type="ECO:0000256" key="2">
    <source>
        <dbReference type="ARBA" id="ARBA00010139"/>
    </source>
</evidence>
<comment type="caution">
    <text evidence="8">The sequence shown here is derived from an EMBL/GenBank/DDBJ whole genome shotgun (WGS) entry which is preliminary data.</text>
</comment>
<evidence type="ECO:0000313" key="8">
    <source>
        <dbReference type="EMBL" id="GLJ66264.1"/>
    </source>
</evidence>
<keyword evidence="5" id="KW-0521">NADP</keyword>
<accession>A0ABQ5SQR1</accession>
<dbReference type="PRINTS" id="PR00368">
    <property type="entry name" value="FADPNR"/>
</dbReference>
<name>A0ABQ5SQR1_9ACTN</name>
<evidence type="ECO:0000256" key="1">
    <source>
        <dbReference type="ARBA" id="ARBA00001974"/>
    </source>
</evidence>
<evidence type="ECO:0000256" key="3">
    <source>
        <dbReference type="ARBA" id="ARBA00022630"/>
    </source>
</evidence>
<keyword evidence="3" id="KW-0285">Flavoprotein</keyword>
<dbReference type="Pfam" id="PF07992">
    <property type="entry name" value="Pyr_redox_2"/>
    <property type="match status" value="1"/>
</dbReference>
<dbReference type="GO" id="GO:0004497">
    <property type="term" value="F:monooxygenase activity"/>
    <property type="evidence" value="ECO:0007669"/>
    <property type="project" value="UniProtKB-KW"/>
</dbReference>
<reference evidence="8" key="2">
    <citation type="submission" date="2023-01" db="EMBL/GenBank/DDBJ databases">
        <authorList>
            <person name="Sun Q."/>
            <person name="Evtushenko L."/>
        </authorList>
    </citation>
    <scope>NUCLEOTIDE SEQUENCE</scope>
    <source>
        <strain evidence="8">VKM Ac-1246</strain>
    </source>
</reference>
<keyword evidence="4" id="KW-0274">FAD</keyword>
<dbReference type="PANTHER" id="PTHR43098:SF2">
    <property type="entry name" value="FAD-BINDING MONOOXYGENASE AUSB-RELATED"/>
    <property type="match status" value="1"/>
</dbReference>
<keyword evidence="8" id="KW-0503">Monooxygenase</keyword>
<dbReference type="Proteomes" id="UP001142292">
    <property type="component" value="Unassembled WGS sequence"/>
</dbReference>
<evidence type="ECO:0000256" key="6">
    <source>
        <dbReference type="ARBA" id="ARBA00023002"/>
    </source>
</evidence>
<comment type="similarity">
    <text evidence="2">Belongs to the FAD-binding monooxygenase family.</text>
</comment>
<evidence type="ECO:0000313" key="9">
    <source>
        <dbReference type="Proteomes" id="UP001142292"/>
    </source>
</evidence>
<protein>
    <submittedName>
        <fullName evidence="8">Monooxygenase</fullName>
    </submittedName>
</protein>
<sequence>MPESQPQITIADLESAREKYARERARRVRPDGLGQYRRLASAPTIVSHDPFTERVERPPLTDHVDALVVGAGLGGLQTAIRLRQAGLDRVRLIDDGGDVGGTWYWNRYPGVHCDIESYLYMPMLEEVGYVPKWRYAPGEEIRRHMVALAEKFDLYRDAAFHTSATELRWDEDGARWQVRTDRDDDFTATYVVVSSGSLSLAKLPGVEGIESFRGRTFHTSRWDYDYTGGDASGGLVGLADKRVAVVGTGATGIQVVPAVAEHAARTYVFQRTPATVDVRDNRPTDPEWAASLTPGWQQRRMDNFLAIMAGEPFEEDLVQDSWTANAGLQRKMITGRIDPALDPAERELAEEMLDLATMNRLRDRVATTVRDPATAEALKPYYRYQCKRPGFSDEYLEAFNRPSVTLVDTADTHGITRMTETGVVVGESEYEVDCVIFATGFETGVSGLLSGSLMVYGRGGTSYFESLMSGFRTLHGFYSNGFPNLFQLSVFQNANSVNYSHILSEQARHIGLVVAEARSRGAAWIEPSGEATEAWAKVIEESAHDNLDFLRTCTPGYYNSEGQPADMKVSYGPGPIAFHRLLEEWRRTSIDEVLVTDPEGN</sequence>
<evidence type="ECO:0000256" key="5">
    <source>
        <dbReference type="ARBA" id="ARBA00022857"/>
    </source>
</evidence>